<evidence type="ECO:0000313" key="2">
    <source>
        <dbReference type="Proteomes" id="UP000449678"/>
    </source>
</evidence>
<name>A0ABW9V4L9_9BURK</name>
<dbReference type="EMBL" id="WWCO01000003">
    <property type="protein sequence ID" value="MYM33712.1"/>
    <property type="molecule type" value="Genomic_DNA"/>
</dbReference>
<proteinExistence type="predicted"/>
<evidence type="ECO:0000313" key="1">
    <source>
        <dbReference type="EMBL" id="MYM33712.1"/>
    </source>
</evidence>
<sequence>MQLAVLQVAGRDPAMMPKKPQPLLPLPSLRPYYFGGFEEMNMVWVDSKILEKMWSLNSAYYIRISNPEPKDEWFSHANSTDDRYGIIVPIISLETVEQRDSIFFTNGRHRTRWLIDSGFSEIVVAMGSSQIPKAMSLGLVTRNVVDGDRLSL</sequence>
<reference evidence="1 2" key="1">
    <citation type="submission" date="2019-12" db="EMBL/GenBank/DDBJ databases">
        <title>Novel species isolated from a subtropical stream in China.</title>
        <authorList>
            <person name="Lu H."/>
        </authorList>
    </citation>
    <scope>NUCLEOTIDE SEQUENCE [LARGE SCALE GENOMIC DNA]</scope>
    <source>
        <strain evidence="1 2">FT94W</strain>
    </source>
</reference>
<accession>A0ABW9V4L9</accession>
<dbReference type="RefSeq" id="WP_160989116.1">
    <property type="nucleotide sequence ID" value="NZ_WWCO01000003.1"/>
</dbReference>
<dbReference type="Proteomes" id="UP000449678">
    <property type="component" value="Unassembled WGS sequence"/>
</dbReference>
<comment type="caution">
    <text evidence="1">The sequence shown here is derived from an EMBL/GenBank/DDBJ whole genome shotgun (WGS) entry which is preliminary data.</text>
</comment>
<keyword evidence="2" id="KW-1185">Reference proteome</keyword>
<gene>
    <name evidence="1" type="ORF">GTP38_05085</name>
</gene>
<protein>
    <submittedName>
        <fullName evidence="1">Uncharacterized protein</fullName>
    </submittedName>
</protein>
<organism evidence="1 2">
    <name type="scientific">Duganella lactea</name>
    <dbReference type="NCBI Taxonomy" id="2692173"/>
    <lineage>
        <taxon>Bacteria</taxon>
        <taxon>Pseudomonadati</taxon>
        <taxon>Pseudomonadota</taxon>
        <taxon>Betaproteobacteria</taxon>
        <taxon>Burkholderiales</taxon>
        <taxon>Oxalobacteraceae</taxon>
        <taxon>Telluria group</taxon>
        <taxon>Duganella</taxon>
    </lineage>
</organism>